<name>M5TTP9_9BACT</name>
<protein>
    <submittedName>
        <fullName evidence="1">Uncharacterized protein</fullName>
    </submittedName>
</protein>
<accession>M5TTP9</accession>
<keyword evidence="2" id="KW-1185">Reference proteome</keyword>
<dbReference type="EMBL" id="ANOH01000420">
    <property type="protein sequence ID" value="EMI52567.1"/>
    <property type="molecule type" value="Genomic_DNA"/>
</dbReference>
<sequence>MGVKATAKSRIDMNTLERLDAILTAAESLAMNWPEDAKQIASGLLRALLRLELVKVTGKPRSNPEPDRIAMKLYQKTAIDKATMRRFTAALKSQNPVIILDACRGLLVLIADDA</sequence>
<comment type="caution">
    <text evidence="1">The sequence shown here is derived from an EMBL/GenBank/DDBJ whole genome shotgun (WGS) entry which is preliminary data.</text>
</comment>
<dbReference type="Proteomes" id="UP000011885">
    <property type="component" value="Unassembled WGS sequence"/>
</dbReference>
<proteinExistence type="predicted"/>
<evidence type="ECO:0000313" key="1">
    <source>
        <dbReference type="EMBL" id="EMI52567.1"/>
    </source>
</evidence>
<dbReference type="AlphaFoldDB" id="M5TTP9"/>
<organism evidence="1 2">
    <name type="scientific">Rhodopirellula sallentina SM41</name>
    <dbReference type="NCBI Taxonomy" id="1263870"/>
    <lineage>
        <taxon>Bacteria</taxon>
        <taxon>Pseudomonadati</taxon>
        <taxon>Planctomycetota</taxon>
        <taxon>Planctomycetia</taxon>
        <taxon>Pirellulales</taxon>
        <taxon>Pirellulaceae</taxon>
        <taxon>Rhodopirellula</taxon>
    </lineage>
</organism>
<evidence type="ECO:0000313" key="2">
    <source>
        <dbReference type="Proteomes" id="UP000011885"/>
    </source>
</evidence>
<dbReference type="PATRIC" id="fig|1263870.3.peg.6356"/>
<gene>
    <name evidence="1" type="ORF">RSSM_06000</name>
</gene>
<reference evidence="1 2" key="1">
    <citation type="journal article" date="2013" name="Mar. Genomics">
        <title>Expression of sulfatases in Rhodopirellula baltica and the diversity of sulfatases in the genus Rhodopirellula.</title>
        <authorList>
            <person name="Wegner C.E."/>
            <person name="Richter-Heitmann T."/>
            <person name="Klindworth A."/>
            <person name="Klockow C."/>
            <person name="Richter M."/>
            <person name="Achstetter T."/>
            <person name="Glockner F.O."/>
            <person name="Harder J."/>
        </authorList>
    </citation>
    <scope>NUCLEOTIDE SEQUENCE [LARGE SCALE GENOMIC DNA]</scope>
    <source>
        <strain evidence="1 2">SM41</strain>
    </source>
</reference>